<dbReference type="GeneID" id="70294867"/>
<keyword evidence="1" id="KW-0812">Transmembrane</keyword>
<accession>A0A9P8CNF5</accession>
<keyword evidence="1" id="KW-0472">Membrane</keyword>
<gene>
    <name evidence="2" type="ORF">F5Z01DRAFT_662618</name>
</gene>
<reference evidence="2" key="1">
    <citation type="journal article" date="2021" name="IMA Fungus">
        <title>Genomic characterization of three marine fungi, including Emericellopsis atlantica sp. nov. with signatures of a generalist lifestyle and marine biomass degradation.</title>
        <authorList>
            <person name="Hagestad O.C."/>
            <person name="Hou L."/>
            <person name="Andersen J.H."/>
            <person name="Hansen E.H."/>
            <person name="Altermark B."/>
            <person name="Li C."/>
            <person name="Kuhnert E."/>
            <person name="Cox R.J."/>
            <person name="Crous P.W."/>
            <person name="Spatafora J.W."/>
            <person name="Lail K."/>
            <person name="Amirebrahimi M."/>
            <person name="Lipzen A."/>
            <person name="Pangilinan J."/>
            <person name="Andreopoulos W."/>
            <person name="Hayes R.D."/>
            <person name="Ng V."/>
            <person name="Grigoriev I.V."/>
            <person name="Jackson S.A."/>
            <person name="Sutton T.D.S."/>
            <person name="Dobson A.D.W."/>
            <person name="Rama T."/>
        </authorList>
    </citation>
    <scope>NUCLEOTIDE SEQUENCE</scope>
    <source>
        <strain evidence="2">TS7</strain>
    </source>
</reference>
<dbReference type="RefSeq" id="XP_046115595.1">
    <property type="nucleotide sequence ID" value="XM_046263964.1"/>
</dbReference>
<comment type="caution">
    <text evidence="2">The sequence shown here is derived from an EMBL/GenBank/DDBJ whole genome shotgun (WGS) entry which is preliminary data.</text>
</comment>
<name>A0A9P8CNF5_9HYPO</name>
<dbReference type="Proteomes" id="UP000887229">
    <property type="component" value="Unassembled WGS sequence"/>
</dbReference>
<dbReference type="EMBL" id="MU251266">
    <property type="protein sequence ID" value="KAG9251671.1"/>
    <property type="molecule type" value="Genomic_DNA"/>
</dbReference>
<protein>
    <submittedName>
        <fullName evidence="2">Uncharacterized protein</fullName>
    </submittedName>
</protein>
<keyword evidence="3" id="KW-1185">Reference proteome</keyword>
<evidence type="ECO:0000256" key="1">
    <source>
        <dbReference type="SAM" id="Phobius"/>
    </source>
</evidence>
<keyword evidence="1" id="KW-1133">Transmembrane helix</keyword>
<feature type="transmembrane region" description="Helical" evidence="1">
    <location>
        <begin position="20"/>
        <end position="38"/>
    </location>
</feature>
<sequence length="88" mass="9907">MTSWTPSVFLSLAVLHVRNNLFYGGLGSSVIVVFHSTCKRNFRRVVGRHVVEGNSNKNHDQVSPKVQGQRFNLSKIPASISAPRQPWY</sequence>
<dbReference type="AlphaFoldDB" id="A0A9P8CNF5"/>
<evidence type="ECO:0000313" key="3">
    <source>
        <dbReference type="Proteomes" id="UP000887229"/>
    </source>
</evidence>
<organism evidence="2 3">
    <name type="scientific">Emericellopsis atlantica</name>
    <dbReference type="NCBI Taxonomy" id="2614577"/>
    <lineage>
        <taxon>Eukaryota</taxon>
        <taxon>Fungi</taxon>
        <taxon>Dikarya</taxon>
        <taxon>Ascomycota</taxon>
        <taxon>Pezizomycotina</taxon>
        <taxon>Sordariomycetes</taxon>
        <taxon>Hypocreomycetidae</taxon>
        <taxon>Hypocreales</taxon>
        <taxon>Bionectriaceae</taxon>
        <taxon>Emericellopsis</taxon>
    </lineage>
</organism>
<proteinExistence type="predicted"/>
<evidence type="ECO:0000313" key="2">
    <source>
        <dbReference type="EMBL" id="KAG9251671.1"/>
    </source>
</evidence>